<dbReference type="AlphaFoldDB" id="A0A239JBG6"/>
<protein>
    <submittedName>
        <fullName evidence="2">Uncharacterized protein</fullName>
    </submittedName>
</protein>
<dbReference type="EMBL" id="FZOD01000022">
    <property type="protein sequence ID" value="SNT03129.1"/>
    <property type="molecule type" value="Genomic_DNA"/>
</dbReference>
<evidence type="ECO:0000313" key="2">
    <source>
        <dbReference type="EMBL" id="SNT03129.1"/>
    </source>
</evidence>
<gene>
    <name evidence="2" type="ORF">SAMN05216276_102250</name>
</gene>
<feature type="compositionally biased region" description="Acidic residues" evidence="1">
    <location>
        <begin position="1"/>
        <end position="16"/>
    </location>
</feature>
<accession>A0A239JBG6</accession>
<proteinExistence type="predicted"/>
<reference evidence="2 3" key="1">
    <citation type="submission" date="2017-06" db="EMBL/GenBank/DDBJ databases">
        <authorList>
            <person name="Kim H.J."/>
            <person name="Triplett B.A."/>
        </authorList>
    </citation>
    <scope>NUCLEOTIDE SEQUENCE [LARGE SCALE GENOMIC DNA]</scope>
    <source>
        <strain evidence="2 3">CGMCC 4.2132</strain>
    </source>
</reference>
<sequence length="45" mass="5151">DDEEPLDDEEDLSDEEPPARRAKARSGARRESASSSTRPVRRVRR</sequence>
<keyword evidence="3" id="KW-1185">Reference proteome</keyword>
<dbReference type="Proteomes" id="UP000198282">
    <property type="component" value="Unassembled WGS sequence"/>
</dbReference>
<name>A0A239JBG6_9ACTN</name>
<feature type="non-terminal residue" evidence="2">
    <location>
        <position position="1"/>
    </location>
</feature>
<feature type="region of interest" description="Disordered" evidence="1">
    <location>
        <begin position="1"/>
        <end position="45"/>
    </location>
</feature>
<evidence type="ECO:0000313" key="3">
    <source>
        <dbReference type="Proteomes" id="UP000198282"/>
    </source>
</evidence>
<organism evidence="2 3">
    <name type="scientific">Streptosporangium subroseum</name>
    <dbReference type="NCBI Taxonomy" id="106412"/>
    <lineage>
        <taxon>Bacteria</taxon>
        <taxon>Bacillati</taxon>
        <taxon>Actinomycetota</taxon>
        <taxon>Actinomycetes</taxon>
        <taxon>Streptosporangiales</taxon>
        <taxon>Streptosporangiaceae</taxon>
        <taxon>Streptosporangium</taxon>
    </lineage>
</organism>
<evidence type="ECO:0000256" key="1">
    <source>
        <dbReference type="SAM" id="MobiDB-lite"/>
    </source>
</evidence>